<evidence type="ECO:0000259" key="5">
    <source>
        <dbReference type="PROSITE" id="PS51656"/>
    </source>
</evidence>
<dbReference type="GO" id="GO:0046872">
    <property type="term" value="F:metal ion binding"/>
    <property type="evidence" value="ECO:0007669"/>
    <property type="project" value="UniProtKB-KW"/>
</dbReference>
<dbReference type="InterPro" id="IPR007202">
    <property type="entry name" value="4Fe-4S_dom"/>
</dbReference>
<organism evidence="6">
    <name type="scientific">marine sediment metagenome</name>
    <dbReference type="NCBI Taxonomy" id="412755"/>
    <lineage>
        <taxon>unclassified sequences</taxon>
        <taxon>metagenomes</taxon>
        <taxon>ecological metagenomes</taxon>
    </lineage>
</organism>
<evidence type="ECO:0000256" key="3">
    <source>
        <dbReference type="ARBA" id="ARBA00023004"/>
    </source>
</evidence>
<keyword evidence="3" id="KW-0408">Iron</keyword>
<evidence type="ECO:0000256" key="2">
    <source>
        <dbReference type="ARBA" id="ARBA00022723"/>
    </source>
</evidence>
<comment type="caution">
    <text evidence="6">The sequence shown here is derived from an EMBL/GenBank/DDBJ whole genome shotgun (WGS) entry which is preliminary data.</text>
</comment>
<dbReference type="Pfam" id="PF04060">
    <property type="entry name" value="FeS"/>
    <property type="match status" value="1"/>
</dbReference>
<evidence type="ECO:0000313" key="6">
    <source>
        <dbReference type="EMBL" id="KKL49064.1"/>
    </source>
</evidence>
<keyword evidence="2" id="KW-0479">Metal-binding</keyword>
<protein>
    <recommendedName>
        <fullName evidence="5">4Fe-4S domain-containing protein</fullName>
    </recommendedName>
</protein>
<keyword evidence="4" id="KW-0411">Iron-sulfur</keyword>
<dbReference type="GO" id="GO:0051539">
    <property type="term" value="F:4 iron, 4 sulfur cluster binding"/>
    <property type="evidence" value="ECO:0007669"/>
    <property type="project" value="UniProtKB-KW"/>
</dbReference>
<keyword evidence="1" id="KW-0004">4Fe-4S</keyword>
<reference evidence="6" key="1">
    <citation type="journal article" date="2015" name="Nature">
        <title>Complex archaea that bridge the gap between prokaryotes and eukaryotes.</title>
        <authorList>
            <person name="Spang A."/>
            <person name="Saw J.H."/>
            <person name="Jorgensen S.L."/>
            <person name="Zaremba-Niedzwiedzka K."/>
            <person name="Martijn J."/>
            <person name="Lind A.E."/>
            <person name="van Eijk R."/>
            <person name="Schleper C."/>
            <person name="Guy L."/>
            <person name="Ettema T.J."/>
        </authorList>
    </citation>
    <scope>NUCLEOTIDE SEQUENCE</scope>
</reference>
<feature type="domain" description="4Fe-4S" evidence="5">
    <location>
        <begin position="4"/>
        <end position="64"/>
    </location>
</feature>
<evidence type="ECO:0000256" key="4">
    <source>
        <dbReference type="ARBA" id="ARBA00023014"/>
    </source>
</evidence>
<dbReference type="EMBL" id="LAZR01033096">
    <property type="protein sequence ID" value="KKL49064.1"/>
    <property type="molecule type" value="Genomic_DNA"/>
</dbReference>
<dbReference type="Gene3D" id="1.10.15.40">
    <property type="entry name" value="Electron transport complex subunit B, putative Fe-S cluster"/>
    <property type="match status" value="1"/>
</dbReference>
<dbReference type="InterPro" id="IPR050395">
    <property type="entry name" value="4Fe4S_Ferredoxin_RnfB"/>
</dbReference>
<evidence type="ECO:0000256" key="1">
    <source>
        <dbReference type="ARBA" id="ARBA00022485"/>
    </source>
</evidence>
<sequence>MSVFEDPRIVQVEDALPSANCGGCGYAGCRNFAEACVKADSLSGLFCPPGGNETMGEVASILGMEATEQDPQVAVVQIDMIPDRNFLVELGVLNRHPMGIADTLGGGERHAVTANAYGDNRMGWGKGALPGDLMGPNTLQPD</sequence>
<accession>A0A0F9CIW4</accession>
<feature type="non-terminal residue" evidence="6">
    <location>
        <position position="142"/>
    </location>
</feature>
<dbReference type="AlphaFoldDB" id="A0A0F9CIW4"/>
<gene>
    <name evidence="6" type="ORF">LCGC14_2319270</name>
</gene>
<dbReference type="PANTHER" id="PTHR43560">
    <property type="entry name" value="ION-TRANSLOCATING OXIDOREDUCTASE COMPLEX SUBUNIT B"/>
    <property type="match status" value="1"/>
</dbReference>
<proteinExistence type="predicted"/>
<dbReference type="PANTHER" id="PTHR43560:SF1">
    <property type="entry name" value="ION-TRANSLOCATING OXIDOREDUCTASE COMPLEX SUBUNIT B"/>
    <property type="match status" value="1"/>
</dbReference>
<dbReference type="PROSITE" id="PS51656">
    <property type="entry name" value="4FE4S"/>
    <property type="match status" value="1"/>
</dbReference>
<name>A0A0F9CIW4_9ZZZZ</name>